<organism evidence="2">
    <name type="scientific">marine sediment metagenome</name>
    <dbReference type="NCBI Taxonomy" id="412755"/>
    <lineage>
        <taxon>unclassified sequences</taxon>
        <taxon>metagenomes</taxon>
        <taxon>ecological metagenomes</taxon>
    </lineage>
</organism>
<reference evidence="2" key="1">
    <citation type="journal article" date="2014" name="Front. Microbiol.">
        <title>High frequency of phylogenetically diverse reductive dehalogenase-homologous genes in deep subseafloor sedimentary metagenomes.</title>
        <authorList>
            <person name="Kawai M."/>
            <person name="Futagami T."/>
            <person name="Toyoda A."/>
            <person name="Takaki Y."/>
            <person name="Nishi S."/>
            <person name="Hori S."/>
            <person name="Arai W."/>
            <person name="Tsubouchi T."/>
            <person name="Morono Y."/>
            <person name="Uchiyama I."/>
            <person name="Ito T."/>
            <person name="Fujiyama A."/>
            <person name="Inagaki F."/>
            <person name="Takami H."/>
        </authorList>
    </citation>
    <scope>NUCLEOTIDE SEQUENCE</scope>
    <source>
        <strain evidence="2">Expedition CK06-06</strain>
    </source>
</reference>
<sequence length="75" mass="8864">DLTRGPRIITEQTRAEMKKILSEVTSGEFAKEWVNEYKSGLKKFKELYGKDHDCQLETVGRELRKMMKWIDSKEV</sequence>
<dbReference type="InterPro" id="IPR000506">
    <property type="entry name" value="KARI_C"/>
</dbReference>
<dbReference type="GO" id="GO:0004455">
    <property type="term" value="F:ketol-acid reductoisomerase activity"/>
    <property type="evidence" value="ECO:0007669"/>
    <property type="project" value="InterPro"/>
</dbReference>
<dbReference type="Pfam" id="PF01450">
    <property type="entry name" value="KARI_C"/>
    <property type="match status" value="1"/>
</dbReference>
<dbReference type="GO" id="GO:0009082">
    <property type="term" value="P:branched-chain amino acid biosynthetic process"/>
    <property type="evidence" value="ECO:0007669"/>
    <property type="project" value="InterPro"/>
</dbReference>
<dbReference type="InterPro" id="IPR008927">
    <property type="entry name" value="6-PGluconate_DH-like_C_sf"/>
</dbReference>
<dbReference type="PROSITE" id="PS51851">
    <property type="entry name" value="KARI_C"/>
    <property type="match status" value="1"/>
</dbReference>
<feature type="domain" description="KARI C-terminal knotted" evidence="1">
    <location>
        <begin position="1"/>
        <end position="70"/>
    </location>
</feature>
<evidence type="ECO:0000313" key="2">
    <source>
        <dbReference type="EMBL" id="GAG12322.1"/>
    </source>
</evidence>
<accession>X0VM99</accession>
<dbReference type="Gene3D" id="6.10.240.10">
    <property type="match status" value="1"/>
</dbReference>
<name>X0VM99_9ZZZZ</name>
<protein>
    <recommendedName>
        <fullName evidence="1">KARI C-terminal knotted domain-containing protein</fullName>
    </recommendedName>
</protein>
<comment type="caution">
    <text evidence="2">The sequence shown here is derived from an EMBL/GenBank/DDBJ whole genome shotgun (WGS) entry which is preliminary data.</text>
</comment>
<evidence type="ECO:0000259" key="1">
    <source>
        <dbReference type="PROSITE" id="PS51851"/>
    </source>
</evidence>
<dbReference type="EMBL" id="BARS01020881">
    <property type="protein sequence ID" value="GAG12322.1"/>
    <property type="molecule type" value="Genomic_DNA"/>
</dbReference>
<dbReference type="AlphaFoldDB" id="X0VM99"/>
<gene>
    <name evidence="2" type="ORF">S01H1_33624</name>
</gene>
<proteinExistence type="predicted"/>
<feature type="non-terminal residue" evidence="2">
    <location>
        <position position="1"/>
    </location>
</feature>
<dbReference type="SUPFAM" id="SSF48179">
    <property type="entry name" value="6-phosphogluconate dehydrogenase C-terminal domain-like"/>
    <property type="match status" value="1"/>
</dbReference>